<dbReference type="Proteomes" id="UP001244341">
    <property type="component" value="Chromosome 15b"/>
</dbReference>
<dbReference type="EC" id="2.7.1.81" evidence="10"/>
<dbReference type="EMBL" id="CP126222">
    <property type="protein sequence ID" value="WIA22776.1"/>
    <property type="molecule type" value="Genomic_DNA"/>
</dbReference>
<feature type="domain" description="Aminoglycoside phosphotransferase" evidence="13">
    <location>
        <begin position="82"/>
        <end position="301"/>
    </location>
</feature>
<keyword evidence="5" id="KW-0808">Transferase</keyword>
<gene>
    <name evidence="14" type="ORF">OEZ85_001174</name>
</gene>
<evidence type="ECO:0000256" key="11">
    <source>
        <dbReference type="ARBA" id="ARBA00040505"/>
    </source>
</evidence>
<dbReference type="InterPro" id="IPR002575">
    <property type="entry name" value="Aminoglycoside_PTrfase"/>
</dbReference>
<dbReference type="InterPro" id="IPR050249">
    <property type="entry name" value="Pseudomonas-type_ThrB"/>
</dbReference>
<comment type="function">
    <text evidence="9">Catalyzes the GTP-dependent phosphorylation of 5-hydroxy-L-lysine.</text>
</comment>
<protein>
    <recommendedName>
        <fullName evidence="11">Hydroxylysine kinase</fullName>
        <ecNumber evidence="10">2.7.1.81</ecNumber>
    </recommendedName>
</protein>
<evidence type="ECO:0000256" key="2">
    <source>
        <dbReference type="ARBA" id="ARBA00006219"/>
    </source>
</evidence>
<keyword evidence="15" id="KW-1185">Reference proteome</keyword>
<dbReference type="InterPro" id="IPR011009">
    <property type="entry name" value="Kinase-like_dom_sf"/>
</dbReference>
<dbReference type="Gene3D" id="3.40.640.10">
    <property type="entry name" value="Type I PLP-dependent aspartate aminotransferase-like (Major domain)"/>
    <property type="match status" value="1"/>
</dbReference>
<name>A0ABY8UQX2_TETOB</name>
<evidence type="ECO:0000256" key="1">
    <source>
        <dbReference type="ARBA" id="ARBA00004496"/>
    </source>
</evidence>
<dbReference type="InterPro" id="IPR004838">
    <property type="entry name" value="NHTrfase_class1_PyrdxlP-BS"/>
</dbReference>
<dbReference type="PANTHER" id="PTHR21064:SF1">
    <property type="entry name" value="HYDROXYLYSINE KINASE"/>
    <property type="match status" value="1"/>
</dbReference>
<dbReference type="Gene3D" id="3.90.1200.10">
    <property type="match status" value="1"/>
</dbReference>
<dbReference type="SUPFAM" id="SSF53383">
    <property type="entry name" value="PLP-dependent transferases"/>
    <property type="match status" value="1"/>
</dbReference>
<feature type="domain" description="Aminotransferase class I/classII large" evidence="12">
    <location>
        <begin position="493"/>
        <end position="733"/>
    </location>
</feature>
<dbReference type="SUPFAM" id="SSF56112">
    <property type="entry name" value="Protein kinase-like (PK-like)"/>
    <property type="match status" value="1"/>
</dbReference>
<dbReference type="InterPro" id="IPR015421">
    <property type="entry name" value="PyrdxlP-dep_Trfase_major"/>
</dbReference>
<evidence type="ECO:0000313" key="14">
    <source>
        <dbReference type="EMBL" id="WIA22776.1"/>
    </source>
</evidence>
<evidence type="ECO:0000256" key="8">
    <source>
        <dbReference type="ARBA" id="ARBA00036820"/>
    </source>
</evidence>
<keyword evidence="4" id="KW-0963">Cytoplasm</keyword>
<comment type="similarity">
    <text evidence="2">Belongs to the aminoglycoside phosphotransferase family.</text>
</comment>
<comment type="subcellular location">
    <subcellularLocation>
        <location evidence="1">Cytoplasm</location>
    </subcellularLocation>
</comment>
<evidence type="ECO:0000256" key="3">
    <source>
        <dbReference type="ARBA" id="ARBA00007441"/>
    </source>
</evidence>
<keyword evidence="7" id="KW-0663">Pyridoxal phosphate</keyword>
<dbReference type="Pfam" id="PF01636">
    <property type="entry name" value="APH"/>
    <property type="match status" value="1"/>
</dbReference>
<dbReference type="InterPro" id="IPR015422">
    <property type="entry name" value="PyrdxlP-dep_Trfase_small"/>
</dbReference>
<comment type="catalytic activity">
    <reaction evidence="8">
        <text>(5R)-5-hydroxy-L-lysine + GTP = (5R)-5-phosphooxy-L-lysine + GDP + H(+)</text>
        <dbReference type="Rhea" id="RHEA:19049"/>
        <dbReference type="ChEBI" id="CHEBI:15378"/>
        <dbReference type="ChEBI" id="CHEBI:37565"/>
        <dbReference type="ChEBI" id="CHEBI:57882"/>
        <dbReference type="ChEBI" id="CHEBI:58189"/>
        <dbReference type="ChEBI" id="CHEBI:58357"/>
        <dbReference type="EC" id="2.7.1.81"/>
    </reaction>
</comment>
<sequence length="826" mass="89353">MSTLEASSTISTPPSEYKFALEALDRPVISADEAAALVQCHWGLHVLSVKELGSYEDRNFLVTVAAGDAAQQQPQQQQQQQQQRVLKVTNAVHSSIPGFLEAQNSLFGHLGFHGLRCPAAEPTLADSRLIVGEQLAGGASKVRLLKFVPGDTLKGSSKSPQLLRSVGRYLARLDAALVEFWHPGIRPTHDWAIERVLDAVQQFRHLLPDAAKRAAAQKVAELFQQLVLPAAGQLRKQLIHGDANENNIIVDPASQQVAALIDWSDAMVAWLVAEVAIAAAYVLLMTMTEHQPDAAAGAAAAAAAEQALTAEDAALQAAAHVVAGYHQQQPLTDQEWGLLPVLMAGRLMQSTLIGTYTISREPGNAAYVMPDEQERWRCLDLLLTSPPAEVAARLRAAAEDSILQAAAAAGCQLSSTTQDIAPGSMMMSAGQRSVLAAPQPQPRGMLPVKLPPFKLELYLACYEHLPLQLSRSSCQPLPLQQLLALADGELQQQWQQLELGYPPNIGSLQLRQEVSQHYPGTSPDHVLSCVPNEGIFVTMASLLSPGDVVVAMHPAYQSLLEVARSMGATVKLWSMELEPTTGQPHFSLDALRALMTPDVKCLLVNLPHNPSGWLPSRQQWQEIIDCARRVDAWLFSDEIYSLLEQQPQQQRLAPAVCAYPQRGISLGGLSKAFGLQGLRAGWLVCRDKALLAQVECVKSYITTTGPIMSELLAVVALRNEQQLVGRCAGIIQDNLATAAAFFDRWPGMFQWAPPAAGSLCLPRLITGEGIDDFCARAAAGCGVVLLPATVYDHAAASAGQHFRLGLGRTNFKEALEALEQWLLSQQ</sequence>
<evidence type="ECO:0000256" key="7">
    <source>
        <dbReference type="ARBA" id="ARBA00022898"/>
    </source>
</evidence>
<accession>A0ABY8UQX2</accession>
<keyword evidence="6" id="KW-0418">Kinase</keyword>
<organism evidence="14 15">
    <name type="scientific">Tetradesmus obliquus</name>
    <name type="common">Green alga</name>
    <name type="synonym">Acutodesmus obliquus</name>
    <dbReference type="NCBI Taxonomy" id="3088"/>
    <lineage>
        <taxon>Eukaryota</taxon>
        <taxon>Viridiplantae</taxon>
        <taxon>Chlorophyta</taxon>
        <taxon>core chlorophytes</taxon>
        <taxon>Chlorophyceae</taxon>
        <taxon>CS clade</taxon>
        <taxon>Sphaeropleales</taxon>
        <taxon>Scenedesmaceae</taxon>
        <taxon>Tetradesmus</taxon>
    </lineage>
</organism>
<dbReference type="InterPro" id="IPR015424">
    <property type="entry name" value="PyrdxlP-dep_Trfase"/>
</dbReference>
<dbReference type="PANTHER" id="PTHR21064">
    <property type="entry name" value="AMINOGLYCOSIDE PHOSPHOTRANSFERASE DOMAIN-CONTAINING PROTEIN-RELATED"/>
    <property type="match status" value="1"/>
</dbReference>
<evidence type="ECO:0000256" key="9">
    <source>
        <dbReference type="ARBA" id="ARBA00037368"/>
    </source>
</evidence>
<comment type="similarity">
    <text evidence="3">Belongs to the class-I pyridoxal-phosphate-dependent aminotransferase family.</text>
</comment>
<evidence type="ECO:0000259" key="13">
    <source>
        <dbReference type="Pfam" id="PF01636"/>
    </source>
</evidence>
<evidence type="ECO:0000256" key="4">
    <source>
        <dbReference type="ARBA" id="ARBA00022490"/>
    </source>
</evidence>
<proteinExistence type="inferred from homology"/>
<evidence type="ECO:0000256" key="10">
    <source>
        <dbReference type="ARBA" id="ARBA00038873"/>
    </source>
</evidence>
<evidence type="ECO:0000256" key="6">
    <source>
        <dbReference type="ARBA" id="ARBA00022777"/>
    </source>
</evidence>
<evidence type="ECO:0000313" key="15">
    <source>
        <dbReference type="Proteomes" id="UP001244341"/>
    </source>
</evidence>
<dbReference type="Pfam" id="PF00155">
    <property type="entry name" value="Aminotran_1_2"/>
    <property type="match status" value="1"/>
</dbReference>
<dbReference type="InterPro" id="IPR004839">
    <property type="entry name" value="Aminotransferase_I/II_large"/>
</dbReference>
<evidence type="ECO:0000259" key="12">
    <source>
        <dbReference type="Pfam" id="PF00155"/>
    </source>
</evidence>
<evidence type="ECO:0000256" key="5">
    <source>
        <dbReference type="ARBA" id="ARBA00022679"/>
    </source>
</evidence>
<dbReference type="Gene3D" id="3.90.1150.10">
    <property type="entry name" value="Aspartate Aminotransferase, domain 1"/>
    <property type="match status" value="1"/>
</dbReference>
<dbReference type="PROSITE" id="PS00105">
    <property type="entry name" value="AA_TRANSFER_CLASS_1"/>
    <property type="match status" value="1"/>
</dbReference>
<dbReference type="CDD" id="cd00609">
    <property type="entry name" value="AAT_like"/>
    <property type="match status" value="1"/>
</dbReference>
<reference evidence="14 15" key="1">
    <citation type="submission" date="2023-05" db="EMBL/GenBank/DDBJ databases">
        <title>A 100% complete, gapless, phased diploid assembly of the Scenedesmus obliquus UTEX 3031 genome.</title>
        <authorList>
            <person name="Biondi T.C."/>
            <person name="Hanschen E.R."/>
            <person name="Kwon T."/>
            <person name="Eng W."/>
            <person name="Kruse C.P.S."/>
            <person name="Koehler S.I."/>
            <person name="Kunde Y."/>
            <person name="Gleasner C.D."/>
            <person name="You Mak K.T."/>
            <person name="Polle J."/>
            <person name="Hovde B.T."/>
            <person name="Starkenburg S.R."/>
        </authorList>
    </citation>
    <scope>NUCLEOTIDE SEQUENCE [LARGE SCALE GENOMIC DNA]</scope>
    <source>
        <strain evidence="14 15">DOE0152z</strain>
    </source>
</reference>